<dbReference type="AlphaFoldDB" id="A0A1F6FFI8"/>
<dbReference type="SUPFAM" id="SSF48295">
    <property type="entry name" value="TrpR-like"/>
    <property type="match status" value="1"/>
</dbReference>
<dbReference type="GO" id="GO:0043565">
    <property type="term" value="F:sequence-specific DNA binding"/>
    <property type="evidence" value="ECO:0007669"/>
    <property type="project" value="InterPro"/>
</dbReference>
<evidence type="ECO:0000313" key="1">
    <source>
        <dbReference type="EMBL" id="OGG84610.1"/>
    </source>
</evidence>
<organism evidence="1 2">
    <name type="scientific">Candidatus Kaiserbacteria bacterium RIFCSPLOWO2_12_FULL_45_26</name>
    <dbReference type="NCBI Taxonomy" id="1798525"/>
    <lineage>
        <taxon>Bacteria</taxon>
        <taxon>Candidatus Kaiseribacteriota</taxon>
    </lineage>
</organism>
<proteinExistence type="predicted"/>
<protein>
    <recommendedName>
        <fullName evidence="3">TrpR like protein, YerC/YecD</fullName>
    </recommendedName>
</protein>
<gene>
    <name evidence="1" type="ORF">A3G90_00780</name>
</gene>
<name>A0A1F6FFI8_9BACT</name>
<dbReference type="InterPro" id="IPR038116">
    <property type="entry name" value="TrpR-like_sf"/>
</dbReference>
<dbReference type="Proteomes" id="UP000177325">
    <property type="component" value="Unassembled WGS sequence"/>
</dbReference>
<accession>A0A1F6FFI8</accession>
<sequence>MRKTLNKISDKQHKEVLNALYDTAENLSSSPQSVKTFIDDVLTEGEKIIIGRRILIAKLTLAGLSQPEISERLQGVSPNTFGRIYKWLDGQFPGYETALKQTKKEEKVRADKRRKLRREYVQPFSFEDLRRRYPLHFLLFNIADELFKK</sequence>
<dbReference type="InterPro" id="IPR010921">
    <property type="entry name" value="Trp_repressor/repl_initiator"/>
</dbReference>
<dbReference type="STRING" id="1798525.A3G90_00780"/>
<dbReference type="Pfam" id="PF01371">
    <property type="entry name" value="Trp_repressor"/>
    <property type="match status" value="1"/>
</dbReference>
<dbReference type="EMBL" id="MFMM01000001">
    <property type="protein sequence ID" value="OGG84610.1"/>
    <property type="molecule type" value="Genomic_DNA"/>
</dbReference>
<evidence type="ECO:0000313" key="2">
    <source>
        <dbReference type="Proteomes" id="UP000177325"/>
    </source>
</evidence>
<dbReference type="InterPro" id="IPR000831">
    <property type="entry name" value="Trp_repress"/>
</dbReference>
<evidence type="ECO:0008006" key="3">
    <source>
        <dbReference type="Google" id="ProtNLM"/>
    </source>
</evidence>
<dbReference type="GO" id="GO:0003700">
    <property type="term" value="F:DNA-binding transcription factor activity"/>
    <property type="evidence" value="ECO:0007669"/>
    <property type="project" value="InterPro"/>
</dbReference>
<dbReference type="Gene3D" id="1.10.1270.10">
    <property type="entry name" value="TrpR-like"/>
    <property type="match status" value="1"/>
</dbReference>
<comment type="caution">
    <text evidence="1">The sequence shown here is derived from an EMBL/GenBank/DDBJ whole genome shotgun (WGS) entry which is preliminary data.</text>
</comment>
<reference evidence="1 2" key="1">
    <citation type="journal article" date="2016" name="Nat. Commun.">
        <title>Thousands of microbial genomes shed light on interconnected biogeochemical processes in an aquifer system.</title>
        <authorList>
            <person name="Anantharaman K."/>
            <person name="Brown C.T."/>
            <person name="Hug L.A."/>
            <person name="Sharon I."/>
            <person name="Castelle C.J."/>
            <person name="Probst A.J."/>
            <person name="Thomas B.C."/>
            <person name="Singh A."/>
            <person name="Wilkins M.J."/>
            <person name="Karaoz U."/>
            <person name="Brodie E.L."/>
            <person name="Williams K.H."/>
            <person name="Hubbard S.S."/>
            <person name="Banfield J.F."/>
        </authorList>
    </citation>
    <scope>NUCLEOTIDE SEQUENCE [LARGE SCALE GENOMIC DNA]</scope>
</reference>